<comment type="caution">
    <text evidence="4">The sequence shown here is derived from an EMBL/GenBank/DDBJ whole genome shotgun (WGS) entry which is preliminary data.</text>
</comment>
<dbReference type="Proteomes" id="UP001589894">
    <property type="component" value="Unassembled WGS sequence"/>
</dbReference>
<dbReference type="EC" id="2.3.-.-" evidence="4"/>
<dbReference type="PANTHER" id="PTHR43877">
    <property type="entry name" value="AMINOALKYLPHOSPHONATE N-ACETYLTRANSFERASE-RELATED-RELATED"/>
    <property type="match status" value="1"/>
</dbReference>
<dbReference type="PROSITE" id="PS51186">
    <property type="entry name" value="GNAT"/>
    <property type="match status" value="1"/>
</dbReference>
<feature type="domain" description="N-acetyltransferase" evidence="3">
    <location>
        <begin position="3"/>
        <end position="171"/>
    </location>
</feature>
<dbReference type="PANTHER" id="PTHR43877:SF2">
    <property type="entry name" value="AMINOALKYLPHOSPHONATE N-ACETYLTRANSFERASE-RELATED"/>
    <property type="match status" value="1"/>
</dbReference>
<evidence type="ECO:0000313" key="4">
    <source>
        <dbReference type="EMBL" id="MFC0562635.1"/>
    </source>
</evidence>
<evidence type="ECO:0000313" key="5">
    <source>
        <dbReference type="Proteomes" id="UP001589894"/>
    </source>
</evidence>
<dbReference type="InterPro" id="IPR000182">
    <property type="entry name" value="GNAT_dom"/>
</dbReference>
<proteinExistence type="predicted"/>
<name>A0ABV6NPD5_9ACTN</name>
<keyword evidence="2 4" id="KW-0012">Acyltransferase</keyword>
<keyword evidence="5" id="KW-1185">Reference proteome</keyword>
<dbReference type="GO" id="GO:0016746">
    <property type="term" value="F:acyltransferase activity"/>
    <property type="evidence" value="ECO:0007669"/>
    <property type="project" value="UniProtKB-KW"/>
</dbReference>
<reference evidence="4 5" key="1">
    <citation type="submission" date="2024-09" db="EMBL/GenBank/DDBJ databases">
        <authorList>
            <person name="Sun Q."/>
            <person name="Mori K."/>
        </authorList>
    </citation>
    <scope>NUCLEOTIDE SEQUENCE [LARGE SCALE GENOMIC DNA]</scope>
    <source>
        <strain evidence="4 5">TBRC 2205</strain>
    </source>
</reference>
<dbReference type="InterPro" id="IPR016181">
    <property type="entry name" value="Acyl_CoA_acyltransferase"/>
</dbReference>
<keyword evidence="1 4" id="KW-0808">Transferase</keyword>
<dbReference type="Gene3D" id="3.40.630.30">
    <property type="match status" value="1"/>
</dbReference>
<sequence>MIITLRPARKSDLMTVGALHHRSRVAAYSHFLPAPALARPTPRALGHYWEQRWSYERTDHLLTVAEHNGRIIGFTYVGPDEPGPDAKVGLLNAIHLDPRFQGRGVGRTLMIDALGTLSDEGYQRAVLWVLTENAAARRFYERGGWRCDDVERVDEIGTIPTNQIRYSRDLP</sequence>
<dbReference type="RefSeq" id="WP_377334459.1">
    <property type="nucleotide sequence ID" value="NZ_JBHLUE010000001.1"/>
</dbReference>
<evidence type="ECO:0000256" key="1">
    <source>
        <dbReference type="ARBA" id="ARBA00022679"/>
    </source>
</evidence>
<evidence type="ECO:0000259" key="3">
    <source>
        <dbReference type="PROSITE" id="PS51186"/>
    </source>
</evidence>
<evidence type="ECO:0000256" key="2">
    <source>
        <dbReference type="ARBA" id="ARBA00023315"/>
    </source>
</evidence>
<dbReference type="SUPFAM" id="SSF55729">
    <property type="entry name" value="Acyl-CoA N-acyltransferases (Nat)"/>
    <property type="match status" value="1"/>
</dbReference>
<organism evidence="4 5">
    <name type="scientific">Plantactinospora siamensis</name>
    <dbReference type="NCBI Taxonomy" id="555372"/>
    <lineage>
        <taxon>Bacteria</taxon>
        <taxon>Bacillati</taxon>
        <taxon>Actinomycetota</taxon>
        <taxon>Actinomycetes</taxon>
        <taxon>Micromonosporales</taxon>
        <taxon>Micromonosporaceae</taxon>
        <taxon>Plantactinospora</taxon>
    </lineage>
</organism>
<dbReference type="EMBL" id="JBHLUE010000001">
    <property type="protein sequence ID" value="MFC0562635.1"/>
    <property type="molecule type" value="Genomic_DNA"/>
</dbReference>
<dbReference type="InterPro" id="IPR050832">
    <property type="entry name" value="Bact_Acetyltransf"/>
</dbReference>
<protein>
    <submittedName>
        <fullName evidence="4">GNAT family N-acetyltransferase</fullName>
        <ecNumber evidence="4">2.3.-.-</ecNumber>
    </submittedName>
</protein>
<accession>A0ABV6NPD5</accession>
<gene>
    <name evidence="4" type="ORF">ACFFHU_00365</name>
</gene>
<dbReference type="Pfam" id="PF00583">
    <property type="entry name" value="Acetyltransf_1"/>
    <property type="match status" value="1"/>
</dbReference>
<dbReference type="CDD" id="cd04301">
    <property type="entry name" value="NAT_SF"/>
    <property type="match status" value="1"/>
</dbReference>